<accession>A0A069PMQ3</accession>
<keyword evidence="2" id="KW-1185">Reference proteome</keyword>
<proteinExistence type="predicted"/>
<dbReference type="Pfam" id="PF11112">
    <property type="entry name" value="PyocinActivator"/>
    <property type="match status" value="1"/>
</dbReference>
<dbReference type="STRING" id="60547.GCA_000751215_04832"/>
<evidence type="ECO:0000313" key="2">
    <source>
        <dbReference type="Proteomes" id="UP000027466"/>
    </source>
</evidence>
<sequence>MNTVFLLMAQFGARAVIPIDEVCRAYFPHLEVDKLLRKINYGEIKLPLVRIEASQKSAKGVYVQDLANYIDERRAAAKKECNQLTHTS</sequence>
<dbReference type="AlphaFoldDB" id="A0A069PMQ3"/>
<comment type="caution">
    <text evidence="1">The sequence shown here is derived from an EMBL/GenBank/DDBJ whole genome shotgun (WGS) entry which is preliminary data.</text>
</comment>
<dbReference type="GO" id="GO:0006355">
    <property type="term" value="P:regulation of DNA-templated transcription"/>
    <property type="evidence" value="ECO:0007669"/>
    <property type="project" value="InterPro"/>
</dbReference>
<name>A0A069PMQ3_9BURK</name>
<dbReference type="InterPro" id="IPR020518">
    <property type="entry name" value="Tscrpt_reg_PrtN"/>
</dbReference>
<dbReference type="RefSeq" id="WP_035936380.1">
    <property type="nucleotide sequence ID" value="NZ_CADFFX010000009.1"/>
</dbReference>
<organism evidence="1 2">
    <name type="scientific">Caballeronia glathei</name>
    <dbReference type="NCBI Taxonomy" id="60547"/>
    <lineage>
        <taxon>Bacteria</taxon>
        <taxon>Pseudomonadati</taxon>
        <taxon>Pseudomonadota</taxon>
        <taxon>Betaproteobacteria</taxon>
        <taxon>Burkholderiales</taxon>
        <taxon>Burkholderiaceae</taxon>
        <taxon>Caballeronia</taxon>
    </lineage>
</organism>
<dbReference type="Proteomes" id="UP000027466">
    <property type="component" value="Unassembled WGS sequence"/>
</dbReference>
<evidence type="ECO:0000313" key="1">
    <source>
        <dbReference type="EMBL" id="KDR41154.1"/>
    </source>
</evidence>
<dbReference type="EMBL" id="JFHC01000031">
    <property type="protein sequence ID" value="KDR41154.1"/>
    <property type="molecule type" value="Genomic_DNA"/>
</dbReference>
<reference evidence="1 2" key="1">
    <citation type="submission" date="2014-03" db="EMBL/GenBank/DDBJ databases">
        <title>Draft Genome Sequences of Four Burkholderia Strains.</title>
        <authorList>
            <person name="Liu X.Y."/>
            <person name="Li C.X."/>
            <person name="Xu J.H."/>
        </authorList>
    </citation>
    <scope>NUCLEOTIDE SEQUENCE [LARGE SCALE GENOMIC DNA]</scope>
    <source>
        <strain evidence="1 2">DSM 50014</strain>
    </source>
</reference>
<gene>
    <name evidence="1" type="ORF">BG61_20830</name>
</gene>
<protein>
    <submittedName>
        <fullName evidence="1">Pyocin activator protein PrtN</fullName>
    </submittedName>
</protein>